<keyword evidence="1" id="KW-0472">Membrane</keyword>
<keyword evidence="1" id="KW-0812">Transmembrane</keyword>
<comment type="caution">
    <text evidence="2">The sequence shown here is derived from an EMBL/GenBank/DDBJ whole genome shotgun (WGS) entry which is preliminary data.</text>
</comment>
<protein>
    <recommendedName>
        <fullName evidence="4">PEGA domain-containing protein</fullName>
    </recommendedName>
</protein>
<keyword evidence="3" id="KW-1185">Reference proteome</keyword>
<organism evidence="2 3">
    <name type="scientific">Enterovibrio qingdaonensis</name>
    <dbReference type="NCBI Taxonomy" id="2899818"/>
    <lineage>
        <taxon>Bacteria</taxon>
        <taxon>Pseudomonadati</taxon>
        <taxon>Pseudomonadota</taxon>
        <taxon>Gammaproteobacteria</taxon>
        <taxon>Vibrionales</taxon>
        <taxon>Vibrionaceae</taxon>
        <taxon>Enterovibrio</taxon>
    </lineage>
</organism>
<evidence type="ECO:0000256" key="1">
    <source>
        <dbReference type="SAM" id="Phobius"/>
    </source>
</evidence>
<feature type="transmembrane region" description="Helical" evidence="1">
    <location>
        <begin position="50"/>
        <end position="70"/>
    </location>
</feature>
<sequence>MNQPKPRWLAVLLFACSLIYLVPEVIFNARLVEVAGGAGLSPETLHLAELFGRTISGIGVTLLLIDLLVVKGVAKRAATAIPSIILIAVIAWPTVFFGQKWLVDRFIVEPSSAEQRKDAFFSTVLRSSLAHNALQIEGIPYEADHATTPSEMTFLALMGGLIYSNDAFLDSVDKQKGTIVERYLINRAGSEFDGHYAQYQEMRTQVNGAWKEYEKANNKYYSAVNGRTKEANKAWGEVETQVLKGWNDYQKAEKAYLARAEARAQELAPKIYANFEERNRCIDRYNQSESRFTRCIDNNEANYKKNLKKYGLPYREMDFWLVKESREKGTTTVKESIMTLGISALLAGIEIAAGDGGEVEEQMVFSKRVSNYTPKILGLMQSQFERETGYPMGIATLTEFRHNKVTAQKVRARVAKEGLTLPKTWTLKQITVFKNAVKTQILDEANRRWKAEMDKRDMAMKPGLSFSSFQRHSDIQDEIKAQMGERFYVEPMLTTWNNKAFYNNVIMVNVNRERDYWLNYMESAVSQFEDGAPMAEDGKNALRSIIVPPISMSISLLLVLVTFLKLPFKFWKLLSYNDDKLGEITASEKRKAKWIEQGIGLLIIAAIFVVPVVLGKSKFTDENTTTGYFLSEIDKMVSPVGSTVLTWVLHTQPVIQPVGNAFERNFGLFSLFEKTVMEPINKLDKQVYAMISPSAAGAKGTLDATALNEQREAVKKRGQLAEMPFTVKTNVSNATIRVLNIKPKYQPGMKLALGNYHVEVSAPGYKTAKSWVSHSQNRNEHEFVLEK</sequence>
<proteinExistence type="predicted"/>
<evidence type="ECO:0008006" key="4">
    <source>
        <dbReference type="Google" id="ProtNLM"/>
    </source>
</evidence>
<dbReference type="RefSeq" id="WP_274140512.1">
    <property type="nucleotide sequence ID" value="NZ_JAJUBB010000002.1"/>
</dbReference>
<gene>
    <name evidence="2" type="ORF">LRP49_04485</name>
</gene>
<feature type="transmembrane region" description="Helical" evidence="1">
    <location>
        <begin position="77"/>
        <end position="97"/>
    </location>
</feature>
<evidence type="ECO:0000313" key="2">
    <source>
        <dbReference type="EMBL" id="MDD1780452.1"/>
    </source>
</evidence>
<dbReference type="Proteomes" id="UP001149821">
    <property type="component" value="Unassembled WGS sequence"/>
</dbReference>
<reference evidence="2" key="1">
    <citation type="submission" date="2021-12" db="EMBL/GenBank/DDBJ databases">
        <title>Enterovibrio ZSDZ35 sp. nov. and Enterovibrio ZSDZ42 sp. nov., isolated from coastal seawater in Qingdao.</title>
        <authorList>
            <person name="Zhang P."/>
        </authorList>
    </citation>
    <scope>NUCLEOTIDE SEQUENCE</scope>
    <source>
        <strain evidence="2">ZSDZ35</strain>
    </source>
</reference>
<feature type="transmembrane region" description="Helical" evidence="1">
    <location>
        <begin position="545"/>
        <end position="564"/>
    </location>
</feature>
<keyword evidence="1" id="KW-1133">Transmembrane helix</keyword>
<accession>A0ABT5QHJ1</accession>
<dbReference type="EMBL" id="JAJUBB010000002">
    <property type="protein sequence ID" value="MDD1780452.1"/>
    <property type="molecule type" value="Genomic_DNA"/>
</dbReference>
<feature type="transmembrane region" description="Helical" evidence="1">
    <location>
        <begin position="594"/>
        <end position="614"/>
    </location>
</feature>
<name>A0ABT5QHJ1_9GAMM</name>
<evidence type="ECO:0000313" key="3">
    <source>
        <dbReference type="Proteomes" id="UP001149821"/>
    </source>
</evidence>